<keyword evidence="2" id="KW-1185">Reference proteome</keyword>
<protein>
    <submittedName>
        <fullName evidence="1">DUF5132 domain-containing protein</fullName>
    </submittedName>
</protein>
<dbReference type="RefSeq" id="WP_312642149.1">
    <property type="nucleotide sequence ID" value="NZ_CP116967.1"/>
</dbReference>
<gene>
    <name evidence="1" type="ORF">PP769_16515</name>
</gene>
<proteinExistence type="predicted"/>
<dbReference type="AlphaFoldDB" id="A0AA96JRW4"/>
<evidence type="ECO:0000313" key="1">
    <source>
        <dbReference type="EMBL" id="WNM57553.1"/>
    </source>
</evidence>
<dbReference type="EMBL" id="CP116967">
    <property type="protein sequence ID" value="WNM57553.1"/>
    <property type="molecule type" value="Genomic_DNA"/>
</dbReference>
<dbReference type="Proteomes" id="UP001302719">
    <property type="component" value="Chromosome"/>
</dbReference>
<accession>A0AA96JRW4</accession>
<name>A0AA96JRW4_9BACT</name>
<evidence type="ECO:0000313" key="2">
    <source>
        <dbReference type="Proteomes" id="UP001302719"/>
    </source>
</evidence>
<organism evidence="1 2">
    <name type="scientific">Candidatus Nitrospira allomarina</name>
    <dbReference type="NCBI Taxonomy" id="3020900"/>
    <lineage>
        <taxon>Bacteria</taxon>
        <taxon>Pseudomonadati</taxon>
        <taxon>Nitrospirota</taxon>
        <taxon>Nitrospiria</taxon>
        <taxon>Nitrospirales</taxon>
        <taxon>Nitrospiraceae</taxon>
        <taxon>Nitrospira</taxon>
    </lineage>
</organism>
<dbReference type="KEGG" id="nall:PP769_16515"/>
<sequence length="79" mass="7869">MLPIIGGVVVGAIAALAVPSLVSGVVSGTRALTKGVIKGGMAAYTATSELVAESGEHIQDLVAEAKSEVKQAKKAHVES</sequence>
<dbReference type="InterPro" id="IPR033456">
    <property type="entry name" value="DUF5132"/>
</dbReference>
<dbReference type="Pfam" id="PF17195">
    <property type="entry name" value="DUF5132"/>
    <property type="match status" value="1"/>
</dbReference>
<reference evidence="1 2" key="1">
    <citation type="submission" date="2023-01" db="EMBL/GenBank/DDBJ databases">
        <title>Cultivation and genomic characterization of new, ubiquitous marine nitrite-oxidizing bacteria from the Nitrospirales.</title>
        <authorList>
            <person name="Mueller A.J."/>
            <person name="Daebeler A."/>
            <person name="Herbold C.W."/>
            <person name="Kirkegaard R.H."/>
            <person name="Daims H."/>
        </authorList>
    </citation>
    <scope>NUCLEOTIDE SEQUENCE [LARGE SCALE GENOMIC DNA]</scope>
    <source>
        <strain evidence="1 2">VA</strain>
    </source>
</reference>